<sequence>MPNVSVYFTHLDGGALQKLVSVDGLPQGQKSAGVVAAMILGSWAMLVQLLHTNGADVHAVAGLKSELASRYGRGGVESAQCSDLNEPISRFLSLSLSLFSRSLRIPSPCIFNII</sequence>
<comment type="caution">
    <text evidence="1">The sequence shown here is derived from an EMBL/GenBank/DDBJ whole genome shotgun (WGS) entry which is preliminary data.</text>
</comment>
<protein>
    <submittedName>
        <fullName evidence="1">Uncharacterized protein</fullName>
    </submittedName>
</protein>
<dbReference type="Proteomes" id="UP000033710">
    <property type="component" value="Unassembled WGS sequence"/>
</dbReference>
<dbReference type="GeneID" id="27664983"/>
<reference evidence="1 2" key="1">
    <citation type="journal article" date="2014" name="BMC Genomics">
        <title>Comparative genomics of the major fungal agents of human and animal Sporotrichosis: Sporothrix schenckii and Sporothrix brasiliensis.</title>
        <authorList>
            <person name="Teixeira M.M."/>
            <person name="de Almeida L.G."/>
            <person name="Kubitschek-Barreira P."/>
            <person name="Alves F.L."/>
            <person name="Kioshima E.S."/>
            <person name="Abadio A.K."/>
            <person name="Fernandes L."/>
            <person name="Derengowski L.S."/>
            <person name="Ferreira K.S."/>
            <person name="Souza R.C."/>
            <person name="Ruiz J.C."/>
            <person name="de Andrade N.C."/>
            <person name="Paes H.C."/>
            <person name="Nicola A.M."/>
            <person name="Albuquerque P."/>
            <person name="Gerber A.L."/>
            <person name="Martins V.P."/>
            <person name="Peconick L.D."/>
            <person name="Neto A.V."/>
            <person name="Chaucanez C.B."/>
            <person name="Silva P.A."/>
            <person name="Cunha O.L."/>
            <person name="de Oliveira F.F."/>
            <person name="dos Santos T.C."/>
            <person name="Barros A.L."/>
            <person name="Soares M.A."/>
            <person name="de Oliveira L.M."/>
            <person name="Marini M.M."/>
            <person name="Villalobos-Duno H."/>
            <person name="Cunha M.M."/>
            <person name="de Hoog S."/>
            <person name="da Silveira J.F."/>
            <person name="Henrissat B."/>
            <person name="Nino-Vega G.A."/>
            <person name="Cisalpino P.S."/>
            <person name="Mora-Montes H.M."/>
            <person name="Almeida S.R."/>
            <person name="Stajich J.E."/>
            <person name="Lopes-Bezerra L.M."/>
            <person name="Vasconcelos A.T."/>
            <person name="Felipe M.S."/>
        </authorList>
    </citation>
    <scope>NUCLEOTIDE SEQUENCE [LARGE SCALE GENOMIC DNA]</scope>
    <source>
        <strain evidence="1 2">1099-18</strain>
    </source>
</reference>
<reference evidence="1 2" key="2">
    <citation type="journal article" date="2015" name="Eukaryot. Cell">
        <title>Asexual propagation of a virulent clone complex in a human and feline outbreak of sporotrichosis.</title>
        <authorList>
            <person name="Teixeira Mde M."/>
            <person name="Rodrigues A.M."/>
            <person name="Tsui C.K."/>
            <person name="de Almeida L.G."/>
            <person name="Van Diepeningen A.D."/>
            <person name="van den Ende B.G."/>
            <person name="Fernandes G.F."/>
            <person name="Kano R."/>
            <person name="Hamelin R.C."/>
            <person name="Lopes-Bezerra L.M."/>
            <person name="Vasconcelos A.T."/>
            <person name="de Hoog S."/>
            <person name="de Camargo Z.P."/>
            <person name="Felipe M.S."/>
        </authorList>
    </citation>
    <scope>NUCLEOTIDE SEQUENCE [LARGE SCALE GENOMIC DNA]</scope>
    <source>
        <strain evidence="1 2">1099-18</strain>
    </source>
</reference>
<dbReference type="EMBL" id="AXCR01000006">
    <property type="protein sequence ID" value="KJR86774.1"/>
    <property type="molecule type" value="Genomic_DNA"/>
</dbReference>
<accession>A0A0F2MCG9</accession>
<dbReference type="AlphaFoldDB" id="A0A0F2MCG9"/>
<name>A0A0F2MCG9_SPOSC</name>
<evidence type="ECO:0000313" key="1">
    <source>
        <dbReference type="EMBL" id="KJR86774.1"/>
    </source>
</evidence>
<dbReference type="KEGG" id="ssck:SPSK_02843"/>
<gene>
    <name evidence="1" type="ORF">SPSK_02843</name>
</gene>
<dbReference type="VEuPathDB" id="FungiDB:SPSK_02843"/>
<dbReference type="RefSeq" id="XP_016589450.1">
    <property type="nucleotide sequence ID" value="XM_016729706.1"/>
</dbReference>
<evidence type="ECO:0000313" key="2">
    <source>
        <dbReference type="Proteomes" id="UP000033710"/>
    </source>
</evidence>
<proteinExistence type="predicted"/>
<organism evidence="1 2">
    <name type="scientific">Sporothrix schenckii 1099-18</name>
    <dbReference type="NCBI Taxonomy" id="1397361"/>
    <lineage>
        <taxon>Eukaryota</taxon>
        <taxon>Fungi</taxon>
        <taxon>Dikarya</taxon>
        <taxon>Ascomycota</taxon>
        <taxon>Pezizomycotina</taxon>
        <taxon>Sordariomycetes</taxon>
        <taxon>Sordariomycetidae</taxon>
        <taxon>Ophiostomatales</taxon>
        <taxon>Ophiostomataceae</taxon>
        <taxon>Sporothrix</taxon>
    </lineage>
</organism>